<dbReference type="Proteomes" id="UP001056120">
    <property type="component" value="Linkage Group LG04"/>
</dbReference>
<keyword evidence="2" id="KW-1185">Reference proteome</keyword>
<sequence>MIEIEQSTTELKHLGLLNEIAVRFVILLSNVYDFAKETYDDLKSADVSVENTTVSTEGQKLKELVVRIIVFVDDKFDKYAPSDAKKLVAEFQSLIFKISPLVKKLITITQTFIPPLITTTIFLLQITKHLIQNITTKSAPQAQTPLQKGPTPLVGTTISLVSDTILQEGPDLAKQAQDTTKSLVGGIPLMGNVVQSLVTNPTDLANQIINENPVLGAINSTAQNSLDTAKSLVPDTILQKGPDLANQAQDITKSLAGSIPLVGNVAQSLVTNPTDLANQIVNENIVSDTIFQKAPDSANQAQDIAQSLVGGIPLVGNAAQSLVTNPTDLANQIVNENIVSDTIFQKAPDSTNQAQDAAKSLVGGIPLVGNVAQSLVTNPTDLANQIVNENIVTDTIFQKAPDSTNQAQDITKSLVGGIPLVGNVAQSLVTNPTDLANQIVNTTNSLVNENPILGEVSASPNSLDPAKSLVSDTIFEKGPDLANQAQDTTMSLVGGIPLLGNVAQSLVTNPTDLANQMVSTTNSLDNENPILEAINLAAQNSLDTTKSLLGMNTDKGLSAVGGLLRMNKNN</sequence>
<proteinExistence type="predicted"/>
<name>A0ACB9JAZ8_9ASTR</name>
<protein>
    <submittedName>
        <fullName evidence="1">Uncharacterized protein</fullName>
    </submittedName>
</protein>
<organism evidence="1 2">
    <name type="scientific">Smallanthus sonchifolius</name>
    <dbReference type="NCBI Taxonomy" id="185202"/>
    <lineage>
        <taxon>Eukaryota</taxon>
        <taxon>Viridiplantae</taxon>
        <taxon>Streptophyta</taxon>
        <taxon>Embryophyta</taxon>
        <taxon>Tracheophyta</taxon>
        <taxon>Spermatophyta</taxon>
        <taxon>Magnoliopsida</taxon>
        <taxon>eudicotyledons</taxon>
        <taxon>Gunneridae</taxon>
        <taxon>Pentapetalae</taxon>
        <taxon>asterids</taxon>
        <taxon>campanulids</taxon>
        <taxon>Asterales</taxon>
        <taxon>Asteraceae</taxon>
        <taxon>Asteroideae</taxon>
        <taxon>Heliantheae alliance</taxon>
        <taxon>Millerieae</taxon>
        <taxon>Smallanthus</taxon>
    </lineage>
</organism>
<accession>A0ACB9JAZ8</accession>
<evidence type="ECO:0000313" key="2">
    <source>
        <dbReference type="Proteomes" id="UP001056120"/>
    </source>
</evidence>
<evidence type="ECO:0000313" key="1">
    <source>
        <dbReference type="EMBL" id="KAI3817455.1"/>
    </source>
</evidence>
<reference evidence="2" key="1">
    <citation type="journal article" date="2022" name="Mol. Ecol. Resour.">
        <title>The genomes of chicory, endive, great burdock and yacon provide insights into Asteraceae palaeo-polyploidization history and plant inulin production.</title>
        <authorList>
            <person name="Fan W."/>
            <person name="Wang S."/>
            <person name="Wang H."/>
            <person name="Wang A."/>
            <person name="Jiang F."/>
            <person name="Liu H."/>
            <person name="Zhao H."/>
            <person name="Xu D."/>
            <person name="Zhang Y."/>
        </authorList>
    </citation>
    <scope>NUCLEOTIDE SEQUENCE [LARGE SCALE GENOMIC DNA]</scope>
    <source>
        <strain evidence="2">cv. Yunnan</strain>
    </source>
</reference>
<gene>
    <name evidence="1" type="ORF">L1987_11246</name>
</gene>
<comment type="caution">
    <text evidence="1">The sequence shown here is derived from an EMBL/GenBank/DDBJ whole genome shotgun (WGS) entry which is preliminary data.</text>
</comment>
<dbReference type="EMBL" id="CM042021">
    <property type="protein sequence ID" value="KAI3817455.1"/>
    <property type="molecule type" value="Genomic_DNA"/>
</dbReference>
<reference evidence="1 2" key="2">
    <citation type="journal article" date="2022" name="Mol. Ecol. Resour.">
        <title>The genomes of chicory, endive, great burdock and yacon provide insights into Asteraceae paleo-polyploidization history and plant inulin production.</title>
        <authorList>
            <person name="Fan W."/>
            <person name="Wang S."/>
            <person name="Wang H."/>
            <person name="Wang A."/>
            <person name="Jiang F."/>
            <person name="Liu H."/>
            <person name="Zhao H."/>
            <person name="Xu D."/>
            <person name="Zhang Y."/>
        </authorList>
    </citation>
    <scope>NUCLEOTIDE SEQUENCE [LARGE SCALE GENOMIC DNA]</scope>
    <source>
        <strain evidence="2">cv. Yunnan</strain>
        <tissue evidence="1">Leaves</tissue>
    </source>
</reference>